<gene>
    <name evidence="9" type="primary">thiE</name>
    <name evidence="10" type="ORF">SAMN05660862_2190</name>
</gene>
<keyword evidence="2 9" id="KW-0808">Transferase</keyword>
<comment type="catalytic activity">
    <reaction evidence="8 9">
        <text>2-[(2R,5Z)-2-carboxy-4-methylthiazol-5(2H)-ylidene]ethyl phosphate + 4-amino-2-methyl-5-(diphosphooxymethyl)pyrimidine + 2 H(+) = thiamine phosphate + CO2 + diphosphate</text>
        <dbReference type="Rhea" id="RHEA:47844"/>
        <dbReference type="ChEBI" id="CHEBI:15378"/>
        <dbReference type="ChEBI" id="CHEBI:16526"/>
        <dbReference type="ChEBI" id="CHEBI:33019"/>
        <dbReference type="ChEBI" id="CHEBI:37575"/>
        <dbReference type="ChEBI" id="CHEBI:57841"/>
        <dbReference type="ChEBI" id="CHEBI:62899"/>
        <dbReference type="EC" id="2.5.1.3"/>
    </reaction>
</comment>
<evidence type="ECO:0000256" key="8">
    <source>
        <dbReference type="ARBA" id="ARBA00047883"/>
    </source>
</evidence>
<proteinExistence type="inferred from homology"/>
<comment type="similarity">
    <text evidence="9">Belongs to the thiamine-phosphate synthase family.</text>
</comment>
<comment type="cofactor">
    <cofactor evidence="9">
        <name>Mg(2+)</name>
        <dbReference type="ChEBI" id="CHEBI:18420"/>
    </cofactor>
    <text evidence="9">Binds 1 Mg(2+) ion per subunit.</text>
</comment>
<keyword evidence="4 9" id="KW-0460">Magnesium</keyword>
<evidence type="ECO:0000256" key="7">
    <source>
        <dbReference type="ARBA" id="ARBA00047851"/>
    </source>
</evidence>
<dbReference type="AlphaFoldDB" id="A0A1X7JT60"/>
<dbReference type="PANTHER" id="PTHR20857:SF15">
    <property type="entry name" value="THIAMINE-PHOSPHATE SYNTHASE"/>
    <property type="match status" value="1"/>
</dbReference>
<dbReference type="STRING" id="561061.SAMN05660862_2190"/>
<dbReference type="GO" id="GO:0009229">
    <property type="term" value="P:thiamine diphosphate biosynthetic process"/>
    <property type="evidence" value="ECO:0007669"/>
    <property type="project" value="UniProtKB-UniRule"/>
</dbReference>
<evidence type="ECO:0000256" key="5">
    <source>
        <dbReference type="ARBA" id="ARBA00022977"/>
    </source>
</evidence>
<evidence type="ECO:0000256" key="2">
    <source>
        <dbReference type="ARBA" id="ARBA00022679"/>
    </source>
</evidence>
<dbReference type="InterPro" id="IPR013785">
    <property type="entry name" value="Aldolase_TIM"/>
</dbReference>
<feature type="binding site" evidence="9">
    <location>
        <begin position="130"/>
        <end position="132"/>
    </location>
    <ligand>
        <name>2-[(2R,5Z)-2-carboxy-4-methylthiazol-5(2H)-ylidene]ethyl phosphate</name>
        <dbReference type="ChEBI" id="CHEBI:62899"/>
    </ligand>
</feature>
<dbReference type="Gene3D" id="3.20.20.70">
    <property type="entry name" value="Aldolase class I"/>
    <property type="match status" value="1"/>
</dbReference>
<comment type="pathway">
    <text evidence="1 9">Cofactor biosynthesis; thiamine diphosphate biosynthesis; thiamine phosphate from 4-amino-2-methyl-5-diphosphomethylpyrimidine and 4-methyl-5-(2-phosphoethyl)-thiazole: step 1/1.</text>
</comment>
<reference evidence="10 11" key="1">
    <citation type="submission" date="2017-04" db="EMBL/GenBank/DDBJ databases">
        <authorList>
            <person name="Afonso C.L."/>
            <person name="Miller P.J."/>
            <person name="Scott M.A."/>
            <person name="Spackman E."/>
            <person name="Goraichik I."/>
            <person name="Dimitrov K.M."/>
            <person name="Suarez D.L."/>
            <person name="Swayne D.E."/>
        </authorList>
    </citation>
    <scope>NUCLEOTIDE SEQUENCE [LARGE SCALE GENOMIC DNA]</scope>
    <source>
        <strain evidence="10 11">DSM 22418</strain>
    </source>
</reference>
<dbReference type="GO" id="GO:0004789">
    <property type="term" value="F:thiamine-phosphate diphosphorylase activity"/>
    <property type="evidence" value="ECO:0007669"/>
    <property type="project" value="UniProtKB-UniRule"/>
</dbReference>
<dbReference type="UniPathway" id="UPA00060">
    <property type="reaction ID" value="UER00141"/>
</dbReference>
<dbReference type="CDD" id="cd00564">
    <property type="entry name" value="TMP_TenI"/>
    <property type="match status" value="1"/>
</dbReference>
<dbReference type="InterPro" id="IPR034291">
    <property type="entry name" value="TMP_synthase"/>
</dbReference>
<dbReference type="EMBL" id="FXAU01000003">
    <property type="protein sequence ID" value="SMG31586.1"/>
    <property type="molecule type" value="Genomic_DNA"/>
</dbReference>
<dbReference type="Pfam" id="PF02581">
    <property type="entry name" value="TMP-TENI"/>
    <property type="match status" value="1"/>
</dbReference>
<feature type="binding site" evidence="9">
    <location>
        <begin position="33"/>
        <end position="37"/>
    </location>
    <ligand>
        <name>4-amino-2-methyl-5-(diphosphooxymethyl)pyrimidine</name>
        <dbReference type="ChEBI" id="CHEBI:57841"/>
    </ligand>
</feature>
<evidence type="ECO:0000256" key="1">
    <source>
        <dbReference type="ARBA" id="ARBA00005165"/>
    </source>
</evidence>
<comment type="catalytic activity">
    <reaction evidence="7 9">
        <text>2-(2-carboxy-4-methylthiazol-5-yl)ethyl phosphate + 4-amino-2-methyl-5-(diphosphooxymethyl)pyrimidine + 2 H(+) = thiamine phosphate + CO2 + diphosphate</text>
        <dbReference type="Rhea" id="RHEA:47848"/>
        <dbReference type="ChEBI" id="CHEBI:15378"/>
        <dbReference type="ChEBI" id="CHEBI:16526"/>
        <dbReference type="ChEBI" id="CHEBI:33019"/>
        <dbReference type="ChEBI" id="CHEBI:37575"/>
        <dbReference type="ChEBI" id="CHEBI:57841"/>
        <dbReference type="ChEBI" id="CHEBI:62890"/>
        <dbReference type="EC" id="2.5.1.3"/>
    </reaction>
</comment>
<keyword evidence="5 9" id="KW-0784">Thiamine biosynthesis</keyword>
<feature type="binding site" evidence="9">
    <location>
        <position position="133"/>
    </location>
    <ligand>
        <name>4-amino-2-methyl-5-(diphosphooxymethyl)pyrimidine</name>
        <dbReference type="ChEBI" id="CHEBI:57841"/>
    </ligand>
</feature>
<evidence type="ECO:0000313" key="10">
    <source>
        <dbReference type="EMBL" id="SMG31586.1"/>
    </source>
</evidence>
<dbReference type="InterPro" id="IPR036206">
    <property type="entry name" value="ThiamineP_synth_sf"/>
</dbReference>
<comment type="catalytic activity">
    <reaction evidence="6 9">
        <text>4-methyl-5-(2-phosphooxyethyl)-thiazole + 4-amino-2-methyl-5-(diphosphooxymethyl)pyrimidine + H(+) = thiamine phosphate + diphosphate</text>
        <dbReference type="Rhea" id="RHEA:22328"/>
        <dbReference type="ChEBI" id="CHEBI:15378"/>
        <dbReference type="ChEBI" id="CHEBI:33019"/>
        <dbReference type="ChEBI" id="CHEBI:37575"/>
        <dbReference type="ChEBI" id="CHEBI:57841"/>
        <dbReference type="ChEBI" id="CHEBI:58296"/>
        <dbReference type="EC" id="2.5.1.3"/>
    </reaction>
</comment>
<feature type="binding site" evidence="9">
    <location>
        <position position="66"/>
    </location>
    <ligand>
        <name>Mg(2+)</name>
        <dbReference type="ChEBI" id="CHEBI:18420"/>
    </ligand>
</feature>
<evidence type="ECO:0000256" key="6">
    <source>
        <dbReference type="ARBA" id="ARBA00047334"/>
    </source>
</evidence>
<dbReference type="InterPro" id="IPR022998">
    <property type="entry name" value="ThiamineP_synth_TenI"/>
</dbReference>
<keyword evidence="11" id="KW-1185">Reference proteome</keyword>
<comment type="caution">
    <text evidence="9">Lacks conserved residue(s) required for the propagation of feature annotation.</text>
</comment>
<feature type="binding site" evidence="9">
    <location>
        <position position="104"/>
    </location>
    <ligand>
        <name>4-amino-2-methyl-5-(diphosphooxymethyl)pyrimidine</name>
        <dbReference type="ChEBI" id="CHEBI:57841"/>
    </ligand>
</feature>
<protein>
    <recommendedName>
        <fullName evidence="9">Thiamine-phosphate synthase</fullName>
        <shortName evidence="9">TP synthase</shortName>
        <shortName evidence="9">TPS</shortName>
        <ecNumber evidence="9">2.5.1.3</ecNumber>
    </recommendedName>
    <alternativeName>
        <fullName evidence="9">Thiamine-phosphate pyrophosphorylase</fullName>
        <shortName evidence="9">TMP pyrophosphorylase</shortName>
        <shortName evidence="9">TMP-PPase</shortName>
    </alternativeName>
</protein>
<dbReference type="RefSeq" id="WP_085472910.1">
    <property type="nucleotide sequence ID" value="NZ_CP038029.1"/>
</dbReference>
<comment type="function">
    <text evidence="9">Condenses 4-methyl-5-(beta-hydroxyethyl)thiazole monophosphate (THZ-P) and 2-methyl-4-amino-5-hydroxymethyl pyrimidine pyrophosphate (HMP-PP) to form thiamine monophosphate (TMP).</text>
</comment>
<feature type="binding site" evidence="9">
    <location>
        <position position="65"/>
    </location>
    <ligand>
        <name>4-amino-2-methyl-5-(diphosphooxymethyl)pyrimidine</name>
        <dbReference type="ChEBI" id="CHEBI:57841"/>
    </ligand>
</feature>
<evidence type="ECO:0000313" key="11">
    <source>
        <dbReference type="Proteomes" id="UP000192980"/>
    </source>
</evidence>
<evidence type="ECO:0000256" key="4">
    <source>
        <dbReference type="ARBA" id="ARBA00022842"/>
    </source>
</evidence>
<dbReference type="OrthoDB" id="9812206at2"/>
<dbReference type="PANTHER" id="PTHR20857">
    <property type="entry name" value="THIAMINE-PHOSPHATE PYROPHOSPHORYLASE"/>
    <property type="match status" value="1"/>
</dbReference>
<dbReference type="Proteomes" id="UP000192980">
    <property type="component" value="Unassembled WGS sequence"/>
</dbReference>
<name>A0A1X7JT60_9SPHI</name>
<feature type="binding site" evidence="9">
    <location>
        <position position="85"/>
    </location>
    <ligand>
        <name>Mg(2+)</name>
        <dbReference type="ChEBI" id="CHEBI:18420"/>
    </ligand>
</feature>
<accession>A0A1X7JT60</accession>
<dbReference type="GO" id="GO:0005737">
    <property type="term" value="C:cytoplasm"/>
    <property type="evidence" value="ECO:0007669"/>
    <property type="project" value="TreeGrafter"/>
</dbReference>
<dbReference type="GO" id="GO:0000287">
    <property type="term" value="F:magnesium ion binding"/>
    <property type="evidence" value="ECO:0007669"/>
    <property type="project" value="UniProtKB-UniRule"/>
</dbReference>
<keyword evidence="3 9" id="KW-0479">Metal-binding</keyword>
<sequence>MYSKLQYISAGNTQAAQFEQIKAVVDLGIDWVQLRCKTLGEVDFLQLAERVKKLQSTYDFKLIINDNITICKSIDADGVHLGLQDTSIQVARAALGPKKIIGGTANTLEDIHQRIHEGCDYIGLGPLRFTNTKENLSPLLGFEGYRAIFDQLQTSPIPPIYAIGSVDAADIITLRNIGLHGIAVSGLVHNNLSNKNFIQHLQSLLHEQLTYTS</sequence>
<dbReference type="HAMAP" id="MF_00097">
    <property type="entry name" value="TMP_synthase"/>
    <property type="match status" value="1"/>
</dbReference>
<dbReference type="SUPFAM" id="SSF51391">
    <property type="entry name" value="Thiamin phosphate synthase"/>
    <property type="match status" value="1"/>
</dbReference>
<evidence type="ECO:0000256" key="9">
    <source>
        <dbReference type="HAMAP-Rule" id="MF_00097"/>
    </source>
</evidence>
<dbReference type="GO" id="GO:0009228">
    <property type="term" value="P:thiamine biosynthetic process"/>
    <property type="evidence" value="ECO:0007669"/>
    <property type="project" value="UniProtKB-KW"/>
</dbReference>
<dbReference type="EC" id="2.5.1.3" evidence="9"/>
<evidence type="ECO:0000256" key="3">
    <source>
        <dbReference type="ARBA" id="ARBA00022723"/>
    </source>
</evidence>
<organism evidence="10 11">
    <name type="scientific">Sphingobacterium psychroaquaticum</name>
    <dbReference type="NCBI Taxonomy" id="561061"/>
    <lineage>
        <taxon>Bacteria</taxon>
        <taxon>Pseudomonadati</taxon>
        <taxon>Bacteroidota</taxon>
        <taxon>Sphingobacteriia</taxon>
        <taxon>Sphingobacteriales</taxon>
        <taxon>Sphingobacteriaceae</taxon>
        <taxon>Sphingobacterium</taxon>
    </lineage>
</organism>